<dbReference type="InterPro" id="IPR029055">
    <property type="entry name" value="Ntn_hydrolases_N"/>
</dbReference>
<comment type="function">
    <text evidence="8">Protease subunit of a proteasome-like degradation complex believed to be a general protein degrading machinery.</text>
</comment>
<dbReference type="EC" id="3.4.25.2" evidence="8"/>
<comment type="similarity">
    <text evidence="2 8">Belongs to the peptidase T1B family. HslV subfamily.</text>
</comment>
<dbReference type="InterPro" id="IPR022281">
    <property type="entry name" value="ATP-dep_Prtase_HsIV_su"/>
</dbReference>
<dbReference type="GO" id="GO:0009376">
    <property type="term" value="C:HslUV protease complex"/>
    <property type="evidence" value="ECO:0007669"/>
    <property type="project" value="UniProtKB-UniRule"/>
</dbReference>
<dbReference type="PIRSF" id="PIRSF039093">
    <property type="entry name" value="HslV"/>
    <property type="match status" value="1"/>
</dbReference>
<evidence type="ECO:0000256" key="2">
    <source>
        <dbReference type="ARBA" id="ARBA00006053"/>
    </source>
</evidence>
<feature type="binding site" evidence="8">
    <location>
        <position position="161"/>
    </location>
    <ligand>
        <name>Na(+)</name>
        <dbReference type="ChEBI" id="CHEBI:29101"/>
    </ligand>
</feature>
<dbReference type="Pfam" id="PF00227">
    <property type="entry name" value="Proteasome"/>
    <property type="match status" value="1"/>
</dbReference>
<feature type="binding site" evidence="8">
    <location>
        <position position="164"/>
    </location>
    <ligand>
        <name>Na(+)</name>
        <dbReference type="ChEBI" id="CHEBI:29101"/>
    </ligand>
</feature>
<evidence type="ECO:0000256" key="8">
    <source>
        <dbReference type="HAMAP-Rule" id="MF_00248"/>
    </source>
</evidence>
<dbReference type="MEROPS" id="T01.007"/>
<evidence type="ECO:0000313" key="10">
    <source>
        <dbReference type="Proteomes" id="UP000013520"/>
    </source>
</evidence>
<dbReference type="Proteomes" id="UP000013520">
    <property type="component" value="Chromosome"/>
</dbReference>
<evidence type="ECO:0000256" key="4">
    <source>
        <dbReference type="ARBA" id="ARBA00022670"/>
    </source>
</evidence>
<organism evidence="9 10">
    <name type="scientific">Desulfoscipio gibsoniae DSM 7213</name>
    <dbReference type="NCBI Taxonomy" id="767817"/>
    <lineage>
        <taxon>Bacteria</taxon>
        <taxon>Bacillati</taxon>
        <taxon>Bacillota</taxon>
        <taxon>Clostridia</taxon>
        <taxon>Eubacteriales</taxon>
        <taxon>Desulfallaceae</taxon>
        <taxon>Desulfoscipio</taxon>
    </lineage>
</organism>
<dbReference type="NCBIfam" id="NF003964">
    <property type="entry name" value="PRK05456.1"/>
    <property type="match status" value="1"/>
</dbReference>
<dbReference type="HOGENOM" id="CLU_093872_1_1_9"/>
<evidence type="ECO:0000313" key="9">
    <source>
        <dbReference type="EMBL" id="AGL01272.1"/>
    </source>
</evidence>
<dbReference type="GO" id="GO:0004298">
    <property type="term" value="F:threonine-type endopeptidase activity"/>
    <property type="evidence" value="ECO:0007669"/>
    <property type="project" value="UniProtKB-KW"/>
</dbReference>
<dbReference type="EMBL" id="CP003273">
    <property type="protein sequence ID" value="AGL01272.1"/>
    <property type="molecule type" value="Genomic_DNA"/>
</dbReference>
<keyword evidence="4 8" id="KW-0645">Protease</keyword>
<evidence type="ECO:0000256" key="5">
    <source>
        <dbReference type="ARBA" id="ARBA00022723"/>
    </source>
</evidence>
<dbReference type="InterPro" id="IPR023333">
    <property type="entry name" value="Proteasome_suB-type"/>
</dbReference>
<protein>
    <recommendedName>
        <fullName evidence="8">ATP-dependent protease subunit HslV</fullName>
        <ecNumber evidence="8">3.4.25.2</ecNumber>
    </recommendedName>
</protein>
<dbReference type="PANTHER" id="PTHR32194:SF0">
    <property type="entry name" value="ATP-DEPENDENT PROTEASE SUBUNIT HSLV"/>
    <property type="match status" value="1"/>
</dbReference>
<reference evidence="9 10" key="1">
    <citation type="submission" date="2012-01" db="EMBL/GenBank/DDBJ databases">
        <title>Complete sequence of Desulfotomaculum gibsoniae DSM 7213.</title>
        <authorList>
            <consortium name="US DOE Joint Genome Institute"/>
            <person name="Lucas S."/>
            <person name="Han J."/>
            <person name="Lapidus A."/>
            <person name="Cheng J.-F."/>
            <person name="Goodwin L."/>
            <person name="Pitluck S."/>
            <person name="Peters L."/>
            <person name="Ovchinnikova G."/>
            <person name="Teshima H."/>
            <person name="Detter J.C."/>
            <person name="Han C."/>
            <person name="Tapia R."/>
            <person name="Land M."/>
            <person name="Hauser L."/>
            <person name="Kyrpides N."/>
            <person name="Ivanova N."/>
            <person name="Pagani I."/>
            <person name="Parshina S."/>
            <person name="Plugge C."/>
            <person name="Muyzer G."/>
            <person name="Kuever J."/>
            <person name="Ivanova A."/>
            <person name="Nazina T."/>
            <person name="Klenk H.-P."/>
            <person name="Brambilla E."/>
            <person name="Spring S."/>
            <person name="Stams A.F."/>
            <person name="Woyke T."/>
        </authorList>
    </citation>
    <scope>NUCLEOTIDE SEQUENCE [LARGE SCALE GENOMIC DNA]</scope>
    <source>
        <strain evidence="9 10">DSM 7213</strain>
    </source>
</reference>
<dbReference type="KEGG" id="dgi:Desgi_1824"/>
<keyword evidence="8" id="KW-0021">Allosteric enzyme</keyword>
<dbReference type="CDD" id="cd01913">
    <property type="entry name" value="protease_HslV"/>
    <property type="match status" value="1"/>
</dbReference>
<evidence type="ECO:0000256" key="1">
    <source>
        <dbReference type="ARBA" id="ARBA00004496"/>
    </source>
</evidence>
<keyword evidence="7 8" id="KW-0915">Sodium</keyword>
<evidence type="ECO:0000256" key="7">
    <source>
        <dbReference type="ARBA" id="ARBA00023053"/>
    </source>
</evidence>
<feature type="binding site" evidence="8">
    <location>
        <position position="167"/>
    </location>
    <ligand>
        <name>Na(+)</name>
        <dbReference type="ChEBI" id="CHEBI:29101"/>
    </ligand>
</feature>
<comment type="subcellular location">
    <subcellularLocation>
        <location evidence="1 8">Cytoplasm</location>
    </subcellularLocation>
</comment>
<dbReference type="NCBIfam" id="TIGR03692">
    <property type="entry name" value="ATP_dep_HslV"/>
    <property type="match status" value="1"/>
</dbReference>
<keyword evidence="3 8" id="KW-0963">Cytoplasm</keyword>
<dbReference type="AlphaFoldDB" id="R4KI02"/>
<dbReference type="eggNOG" id="COG5405">
    <property type="taxonomic scope" value="Bacteria"/>
</dbReference>
<comment type="catalytic activity">
    <reaction evidence="8">
        <text>ATP-dependent cleavage of peptide bonds with broad specificity.</text>
        <dbReference type="EC" id="3.4.25.2"/>
    </reaction>
</comment>
<accession>R4KI02</accession>
<dbReference type="RefSeq" id="WP_006522452.1">
    <property type="nucleotide sequence ID" value="NC_021184.1"/>
</dbReference>
<proteinExistence type="inferred from homology"/>
<keyword evidence="6 8" id="KW-0378">Hydrolase</keyword>
<sequence>MFHATTIVAVKQGKEVAMAGDGQVTLGQNTALKHNARKLRRLHGGAVLAGFAGSVADAITLFEKFEGKLESYQGNMKRAAVELAKEWRTDKYLRRLEALLLVADKECILVISGSGEVIEPDDGVVAIGSGAPYAMAAARALVKHAKLSAAEVVREAMFIAAEICVYTNDHITVETL</sequence>
<dbReference type="GO" id="GO:0046872">
    <property type="term" value="F:metal ion binding"/>
    <property type="evidence" value="ECO:0007669"/>
    <property type="project" value="UniProtKB-KW"/>
</dbReference>
<dbReference type="STRING" id="767817.Desgi_1824"/>
<comment type="activity regulation">
    <text evidence="8">Allosterically activated by HslU binding.</text>
</comment>
<evidence type="ECO:0000256" key="3">
    <source>
        <dbReference type="ARBA" id="ARBA00022490"/>
    </source>
</evidence>
<dbReference type="SUPFAM" id="SSF56235">
    <property type="entry name" value="N-terminal nucleophile aminohydrolases (Ntn hydrolases)"/>
    <property type="match status" value="1"/>
</dbReference>
<gene>
    <name evidence="8" type="primary">hslV</name>
    <name evidence="9" type="ORF">Desgi_1824</name>
</gene>
<dbReference type="HAMAP" id="MF_00248">
    <property type="entry name" value="HslV"/>
    <property type="match status" value="1"/>
</dbReference>
<keyword evidence="5 8" id="KW-0479">Metal-binding</keyword>
<keyword evidence="8" id="KW-0888">Threonine protease</keyword>
<name>R4KI02_9FIRM</name>
<dbReference type="GO" id="GO:0005839">
    <property type="term" value="C:proteasome core complex"/>
    <property type="evidence" value="ECO:0007669"/>
    <property type="project" value="InterPro"/>
</dbReference>
<evidence type="ECO:0000256" key="6">
    <source>
        <dbReference type="ARBA" id="ARBA00022801"/>
    </source>
</evidence>
<dbReference type="PROSITE" id="PS51476">
    <property type="entry name" value="PROTEASOME_BETA_2"/>
    <property type="match status" value="1"/>
</dbReference>
<keyword evidence="10" id="KW-1185">Reference proteome</keyword>
<dbReference type="PANTHER" id="PTHR32194">
    <property type="entry name" value="METALLOPROTEASE TLDD"/>
    <property type="match status" value="1"/>
</dbReference>
<dbReference type="GO" id="GO:0051603">
    <property type="term" value="P:proteolysis involved in protein catabolic process"/>
    <property type="evidence" value="ECO:0007669"/>
    <property type="project" value="InterPro"/>
</dbReference>
<comment type="subunit">
    <text evidence="8">A double ring-shaped homohexamer of HslV is capped on each side by a ring-shaped HslU homohexamer. The assembly of the HslU/HslV complex is dependent on binding of ATP.</text>
</comment>
<dbReference type="InterPro" id="IPR001353">
    <property type="entry name" value="Proteasome_sua/b"/>
</dbReference>
<dbReference type="OrthoDB" id="9804884at2"/>
<feature type="active site" evidence="8">
    <location>
        <position position="5"/>
    </location>
</feature>
<dbReference type="Gene3D" id="3.60.20.10">
    <property type="entry name" value="Glutamine Phosphoribosylpyrophosphate, subunit 1, domain 1"/>
    <property type="match status" value="1"/>
</dbReference>